<gene>
    <name evidence="1" type="ORF">NQZ67_00855</name>
</gene>
<name>A0A9X2S968_9BACL</name>
<keyword evidence="2" id="KW-1185">Reference proteome</keyword>
<evidence type="ECO:0000313" key="2">
    <source>
        <dbReference type="Proteomes" id="UP001141950"/>
    </source>
</evidence>
<organism evidence="1 2">
    <name type="scientific">Paenibacillus soyae</name>
    <dbReference type="NCBI Taxonomy" id="2969249"/>
    <lineage>
        <taxon>Bacteria</taxon>
        <taxon>Bacillati</taxon>
        <taxon>Bacillota</taxon>
        <taxon>Bacilli</taxon>
        <taxon>Bacillales</taxon>
        <taxon>Paenibacillaceae</taxon>
        <taxon>Paenibacillus</taxon>
    </lineage>
</organism>
<dbReference type="AlphaFoldDB" id="A0A9X2S968"/>
<protein>
    <submittedName>
        <fullName evidence="1">Uncharacterized protein</fullName>
    </submittedName>
</protein>
<proteinExistence type="predicted"/>
<dbReference type="EMBL" id="JANIPJ010000001">
    <property type="protein sequence ID" value="MCR2802417.1"/>
    <property type="molecule type" value="Genomic_DNA"/>
</dbReference>
<evidence type="ECO:0000313" key="1">
    <source>
        <dbReference type="EMBL" id="MCR2802417.1"/>
    </source>
</evidence>
<sequence>MMKKGKAAVLAILVVCLTLGTAVSGVSARMIASQPVCFADNSTQCPTE</sequence>
<dbReference type="RefSeq" id="WP_257441911.1">
    <property type="nucleotide sequence ID" value="NZ_JANIPJ010000001.1"/>
</dbReference>
<comment type="caution">
    <text evidence="1">The sequence shown here is derived from an EMBL/GenBank/DDBJ whole genome shotgun (WGS) entry which is preliminary data.</text>
</comment>
<dbReference type="Proteomes" id="UP001141950">
    <property type="component" value="Unassembled WGS sequence"/>
</dbReference>
<reference evidence="1" key="1">
    <citation type="submission" date="2022-08" db="EMBL/GenBank/DDBJ databases">
        <title>The genomic sequence of strain Paenibacillus sp. SCIV0701.</title>
        <authorList>
            <person name="Zhao H."/>
        </authorList>
    </citation>
    <scope>NUCLEOTIDE SEQUENCE</scope>
    <source>
        <strain evidence="1">SCIV0701</strain>
    </source>
</reference>
<accession>A0A9X2S968</accession>